<dbReference type="GO" id="GO:0009379">
    <property type="term" value="C:Holliday junction helicase complex"/>
    <property type="evidence" value="ECO:0007669"/>
    <property type="project" value="InterPro"/>
</dbReference>
<dbReference type="Pfam" id="PF07499">
    <property type="entry name" value="RuvA_C"/>
    <property type="match status" value="1"/>
</dbReference>
<dbReference type="InterPro" id="IPR036267">
    <property type="entry name" value="RuvA_C_sf"/>
</dbReference>
<dbReference type="SUPFAM" id="SSF50249">
    <property type="entry name" value="Nucleic acid-binding proteins"/>
    <property type="match status" value="1"/>
</dbReference>
<dbReference type="InterPro" id="IPR011114">
    <property type="entry name" value="RuvA_C"/>
</dbReference>
<reference evidence="7" key="1">
    <citation type="submission" date="2018-05" db="EMBL/GenBank/DDBJ databases">
        <authorList>
            <person name="Lanie J.A."/>
            <person name="Ng W.-L."/>
            <person name="Kazmierczak K.M."/>
            <person name="Andrzejewski T.M."/>
            <person name="Davidsen T.M."/>
            <person name="Wayne K.J."/>
            <person name="Tettelin H."/>
            <person name="Glass J.I."/>
            <person name="Rusch D."/>
            <person name="Podicherti R."/>
            <person name="Tsui H.-C.T."/>
            <person name="Winkler M.E."/>
        </authorList>
    </citation>
    <scope>NUCLEOTIDE SEQUENCE</scope>
</reference>
<sequence>MDSIGEDWVVVDVGGVGYLLYCSARTLRALPAVGELVELFVDTHVREDHIHLYGFSATREREWFTLLQTVQGVGARVAMGLLSVLGPEDLAQTIAANDRGPLTRANGIGRKVADRILAELKEKVAKFSIDSSIEGAGVAHAVSHNTPSDAVSALVNLGYGRNEAFGAIGAATRGLSDDSDLQSLIRAGLKELGQ</sequence>
<dbReference type="GO" id="GO:0006281">
    <property type="term" value="P:DNA repair"/>
    <property type="evidence" value="ECO:0007669"/>
    <property type="project" value="UniProtKB-KW"/>
</dbReference>
<dbReference type="GO" id="GO:0003677">
    <property type="term" value="F:DNA binding"/>
    <property type="evidence" value="ECO:0007669"/>
    <property type="project" value="UniProtKB-KW"/>
</dbReference>
<name>A0A382G1R1_9ZZZZ</name>
<dbReference type="Pfam" id="PF14520">
    <property type="entry name" value="HHH_5"/>
    <property type="match status" value="1"/>
</dbReference>
<protein>
    <recommendedName>
        <fullName evidence="8">DNA helicase Holliday junction RuvA type domain-containing protein</fullName>
    </recommendedName>
</protein>
<dbReference type="InterPro" id="IPR010994">
    <property type="entry name" value="RuvA_2-like"/>
</dbReference>
<dbReference type="HAMAP" id="MF_00031">
    <property type="entry name" value="DNA_HJ_migration_RuvA"/>
    <property type="match status" value="1"/>
</dbReference>
<evidence type="ECO:0000256" key="4">
    <source>
        <dbReference type="ARBA" id="ARBA00023204"/>
    </source>
</evidence>
<proteinExistence type="inferred from homology"/>
<dbReference type="GO" id="GO:0009378">
    <property type="term" value="F:four-way junction helicase activity"/>
    <property type="evidence" value="ECO:0007669"/>
    <property type="project" value="InterPro"/>
</dbReference>
<dbReference type="AlphaFoldDB" id="A0A382G1R1"/>
<evidence type="ECO:0000259" key="5">
    <source>
        <dbReference type="Pfam" id="PF01330"/>
    </source>
</evidence>
<evidence type="ECO:0000313" key="7">
    <source>
        <dbReference type="EMBL" id="SVB68822.1"/>
    </source>
</evidence>
<keyword evidence="1" id="KW-0963">Cytoplasm</keyword>
<dbReference type="GO" id="GO:0005524">
    <property type="term" value="F:ATP binding"/>
    <property type="evidence" value="ECO:0007669"/>
    <property type="project" value="InterPro"/>
</dbReference>
<dbReference type="Gene3D" id="1.10.150.20">
    <property type="entry name" value="5' to 3' exonuclease, C-terminal subdomain"/>
    <property type="match status" value="1"/>
</dbReference>
<dbReference type="InterPro" id="IPR000085">
    <property type="entry name" value="RuvA"/>
</dbReference>
<dbReference type="Gene3D" id="2.40.50.140">
    <property type="entry name" value="Nucleic acid-binding proteins"/>
    <property type="match status" value="1"/>
</dbReference>
<feature type="domain" description="Holliday junction DNA helicase RuvA C-terminal" evidence="6">
    <location>
        <begin position="149"/>
        <end position="192"/>
    </location>
</feature>
<dbReference type="EMBL" id="UINC01052924">
    <property type="protein sequence ID" value="SVB68822.1"/>
    <property type="molecule type" value="Genomic_DNA"/>
</dbReference>
<keyword evidence="2" id="KW-0227">DNA damage</keyword>
<dbReference type="SUPFAM" id="SSF46929">
    <property type="entry name" value="DNA helicase RuvA subunit, C-terminal domain"/>
    <property type="match status" value="1"/>
</dbReference>
<gene>
    <name evidence="7" type="ORF">METZ01_LOCUS221676</name>
</gene>
<evidence type="ECO:0000256" key="1">
    <source>
        <dbReference type="ARBA" id="ARBA00022490"/>
    </source>
</evidence>
<feature type="domain" description="DNA helicase Holliday junction RuvA type" evidence="5">
    <location>
        <begin position="3"/>
        <end position="54"/>
    </location>
</feature>
<dbReference type="CDD" id="cd14332">
    <property type="entry name" value="UBA_RuvA_C"/>
    <property type="match status" value="1"/>
</dbReference>
<accession>A0A382G1R1</accession>
<dbReference type="SUPFAM" id="SSF47781">
    <property type="entry name" value="RuvA domain 2-like"/>
    <property type="match status" value="1"/>
</dbReference>
<dbReference type="Pfam" id="PF01330">
    <property type="entry name" value="RuvA_N"/>
    <property type="match status" value="1"/>
</dbReference>
<dbReference type="InterPro" id="IPR012340">
    <property type="entry name" value="NA-bd_OB-fold"/>
</dbReference>
<dbReference type="Gene3D" id="1.10.8.10">
    <property type="entry name" value="DNA helicase RuvA subunit, C-terminal domain"/>
    <property type="match status" value="1"/>
</dbReference>
<evidence type="ECO:0000256" key="2">
    <source>
        <dbReference type="ARBA" id="ARBA00022763"/>
    </source>
</evidence>
<keyword evidence="4" id="KW-0234">DNA repair</keyword>
<evidence type="ECO:0000259" key="6">
    <source>
        <dbReference type="Pfam" id="PF07499"/>
    </source>
</evidence>
<dbReference type="NCBIfam" id="TIGR00084">
    <property type="entry name" value="ruvA"/>
    <property type="match status" value="1"/>
</dbReference>
<organism evidence="7">
    <name type="scientific">marine metagenome</name>
    <dbReference type="NCBI Taxonomy" id="408172"/>
    <lineage>
        <taxon>unclassified sequences</taxon>
        <taxon>metagenomes</taxon>
        <taxon>ecological metagenomes</taxon>
    </lineage>
</organism>
<dbReference type="GO" id="GO:0006310">
    <property type="term" value="P:DNA recombination"/>
    <property type="evidence" value="ECO:0007669"/>
    <property type="project" value="InterPro"/>
</dbReference>
<evidence type="ECO:0008006" key="8">
    <source>
        <dbReference type="Google" id="ProtNLM"/>
    </source>
</evidence>
<keyword evidence="3" id="KW-0238">DNA-binding</keyword>
<dbReference type="InterPro" id="IPR013849">
    <property type="entry name" value="DNA_helicase_Holl-junc_RuvA_I"/>
</dbReference>
<evidence type="ECO:0000256" key="3">
    <source>
        <dbReference type="ARBA" id="ARBA00023125"/>
    </source>
</evidence>